<dbReference type="RefSeq" id="WP_212919759.1">
    <property type="nucleotide sequence ID" value="NZ_BORP01000001.1"/>
</dbReference>
<name>A0A920C667_9BACI</name>
<feature type="transmembrane region" description="Helical" evidence="1">
    <location>
        <begin position="170"/>
        <end position="187"/>
    </location>
</feature>
<keyword evidence="1" id="KW-0812">Transmembrane</keyword>
<evidence type="ECO:0000313" key="4">
    <source>
        <dbReference type="Proteomes" id="UP000676917"/>
    </source>
</evidence>
<feature type="transmembrane region" description="Helical" evidence="1">
    <location>
        <begin position="29"/>
        <end position="52"/>
    </location>
</feature>
<reference evidence="3" key="1">
    <citation type="submission" date="2021-03" db="EMBL/GenBank/DDBJ databases">
        <title>Antimicrobial resistance genes in bacteria isolated from Japanese honey, and their potential for conferring macrolide and lincosamide resistance in the American foulbrood pathogen Paenibacillus larvae.</title>
        <authorList>
            <person name="Okamoto M."/>
            <person name="Kumagai M."/>
            <person name="Kanamori H."/>
            <person name="Takamatsu D."/>
        </authorList>
    </citation>
    <scope>NUCLEOTIDE SEQUENCE</scope>
    <source>
        <strain evidence="3">J43TS3</strain>
    </source>
</reference>
<keyword evidence="3" id="KW-0378">Hydrolase</keyword>
<comment type="caution">
    <text evidence="3">The sequence shown here is derived from an EMBL/GenBank/DDBJ whole genome shotgun (WGS) entry which is preliminary data.</text>
</comment>
<feature type="domain" description="CAAX prenyl protease 2/Lysostaphin resistance protein A-like" evidence="2">
    <location>
        <begin position="114"/>
        <end position="209"/>
    </location>
</feature>
<dbReference type="Pfam" id="PF02517">
    <property type="entry name" value="Rce1-like"/>
    <property type="match status" value="1"/>
</dbReference>
<proteinExistence type="predicted"/>
<evidence type="ECO:0000313" key="3">
    <source>
        <dbReference type="EMBL" id="GIO26278.1"/>
    </source>
</evidence>
<evidence type="ECO:0000256" key="1">
    <source>
        <dbReference type="SAM" id="Phobius"/>
    </source>
</evidence>
<dbReference type="GO" id="GO:0080120">
    <property type="term" value="P:CAAX-box protein maturation"/>
    <property type="evidence" value="ECO:0007669"/>
    <property type="project" value="UniProtKB-ARBA"/>
</dbReference>
<keyword evidence="1" id="KW-1133">Transmembrane helix</keyword>
<feature type="transmembrane region" description="Helical" evidence="1">
    <location>
        <begin position="199"/>
        <end position="218"/>
    </location>
</feature>
<dbReference type="GO" id="GO:0006508">
    <property type="term" value="P:proteolysis"/>
    <property type="evidence" value="ECO:0007669"/>
    <property type="project" value="UniProtKB-KW"/>
</dbReference>
<dbReference type="InterPro" id="IPR003675">
    <property type="entry name" value="Rce1/LyrA-like_dom"/>
</dbReference>
<organism evidence="3 4">
    <name type="scientific">Ornithinibacillus bavariensis</name>
    <dbReference type="NCBI Taxonomy" id="545502"/>
    <lineage>
        <taxon>Bacteria</taxon>
        <taxon>Bacillati</taxon>
        <taxon>Bacillota</taxon>
        <taxon>Bacilli</taxon>
        <taxon>Bacillales</taxon>
        <taxon>Bacillaceae</taxon>
        <taxon>Ornithinibacillus</taxon>
    </lineage>
</organism>
<dbReference type="AlphaFoldDB" id="A0A920C667"/>
<keyword evidence="1" id="KW-0472">Membrane</keyword>
<feature type="transmembrane region" description="Helical" evidence="1">
    <location>
        <begin position="73"/>
        <end position="95"/>
    </location>
</feature>
<protein>
    <submittedName>
        <fullName evidence="3">CAAX amino protease</fullName>
    </submittedName>
</protein>
<dbReference type="GO" id="GO:0004175">
    <property type="term" value="F:endopeptidase activity"/>
    <property type="evidence" value="ECO:0007669"/>
    <property type="project" value="UniProtKB-ARBA"/>
</dbReference>
<keyword evidence="4" id="KW-1185">Reference proteome</keyword>
<sequence>MRKILYIIVSTTLVCCLLAFIEHGMEINYGIKTICKISMFFLIIFVYIIMFKDFRFRDVISIKKITLKEWKKIITLGLTSAFIVLAAYLIFLPIIELDSIKSDLTDRLGITASTYILVGLYVTFGNSFIEEYFFRGFVFFNLPRRIGYIFSPLLFASYHIPMIFLWFKPLIIALCFIGLWLIGLIFHKVNEKSQTIWSSWMIHICADIMIILIGLTFFY</sequence>
<keyword evidence="3" id="KW-0645">Protease</keyword>
<dbReference type="EMBL" id="BORP01000001">
    <property type="protein sequence ID" value="GIO26278.1"/>
    <property type="molecule type" value="Genomic_DNA"/>
</dbReference>
<gene>
    <name evidence="3" type="ORF">J43TS3_08890</name>
</gene>
<dbReference type="Proteomes" id="UP000676917">
    <property type="component" value="Unassembled WGS sequence"/>
</dbReference>
<feature type="transmembrane region" description="Helical" evidence="1">
    <location>
        <begin position="115"/>
        <end position="134"/>
    </location>
</feature>
<accession>A0A920C667</accession>
<feature type="transmembrane region" description="Helical" evidence="1">
    <location>
        <begin position="146"/>
        <end position="164"/>
    </location>
</feature>
<evidence type="ECO:0000259" key="2">
    <source>
        <dbReference type="Pfam" id="PF02517"/>
    </source>
</evidence>